<feature type="domain" description="Tubby C-terminal" evidence="2">
    <location>
        <begin position="84"/>
        <end position="129"/>
    </location>
</feature>
<evidence type="ECO:0000259" key="2">
    <source>
        <dbReference type="Pfam" id="PF01167"/>
    </source>
</evidence>
<evidence type="ECO:0000313" key="3">
    <source>
        <dbReference type="EMBL" id="KAK9147646.1"/>
    </source>
</evidence>
<organism evidence="3 4">
    <name type="scientific">Stephania cephalantha</name>
    <dbReference type="NCBI Taxonomy" id="152367"/>
    <lineage>
        <taxon>Eukaryota</taxon>
        <taxon>Viridiplantae</taxon>
        <taxon>Streptophyta</taxon>
        <taxon>Embryophyta</taxon>
        <taxon>Tracheophyta</taxon>
        <taxon>Spermatophyta</taxon>
        <taxon>Magnoliopsida</taxon>
        <taxon>Ranunculales</taxon>
        <taxon>Menispermaceae</taxon>
        <taxon>Menispermoideae</taxon>
        <taxon>Cissampelideae</taxon>
        <taxon>Stephania</taxon>
    </lineage>
</organism>
<reference evidence="3 4" key="1">
    <citation type="submission" date="2024-01" db="EMBL/GenBank/DDBJ databases">
        <title>Genome assemblies of Stephania.</title>
        <authorList>
            <person name="Yang L."/>
        </authorList>
    </citation>
    <scope>NUCLEOTIDE SEQUENCE [LARGE SCALE GENOMIC DNA]</scope>
    <source>
        <strain evidence="3">JXDWG</strain>
        <tissue evidence="3">Leaf</tissue>
    </source>
</reference>
<dbReference type="Gene3D" id="3.20.90.10">
    <property type="entry name" value="Tubby Protein, Chain A"/>
    <property type="match status" value="1"/>
</dbReference>
<evidence type="ECO:0000256" key="1">
    <source>
        <dbReference type="ARBA" id="ARBA00007129"/>
    </source>
</evidence>
<evidence type="ECO:0000313" key="4">
    <source>
        <dbReference type="Proteomes" id="UP001419268"/>
    </source>
</evidence>
<dbReference type="EMBL" id="JBBNAG010000003">
    <property type="protein sequence ID" value="KAK9147646.1"/>
    <property type="molecule type" value="Genomic_DNA"/>
</dbReference>
<dbReference type="SUPFAM" id="SSF54518">
    <property type="entry name" value="Tubby C-terminal domain-like"/>
    <property type="match status" value="1"/>
</dbReference>
<dbReference type="InterPro" id="IPR025659">
    <property type="entry name" value="Tubby-like_C"/>
</dbReference>
<dbReference type="PANTHER" id="PTHR16517:SF158">
    <property type="entry name" value="TUBBY-LIKE F-BOX PROTEIN 9"/>
    <property type="match status" value="1"/>
</dbReference>
<dbReference type="AlphaFoldDB" id="A0AAP0K804"/>
<comment type="similarity">
    <text evidence="1">Belongs to the TUB family.</text>
</comment>
<proteinExistence type="inferred from homology"/>
<dbReference type="PRINTS" id="PR01573">
    <property type="entry name" value="SUPERTUBBY"/>
</dbReference>
<protein>
    <recommendedName>
        <fullName evidence="2">Tubby C-terminal domain-containing protein</fullName>
    </recommendedName>
</protein>
<gene>
    <name evidence="3" type="ORF">Scep_006403</name>
</gene>
<keyword evidence="4" id="KW-1185">Reference proteome</keyword>
<accession>A0AAP0K804</accession>
<name>A0AAP0K804_9MAGN</name>
<dbReference type="Pfam" id="PF01167">
    <property type="entry name" value="Tub"/>
    <property type="match status" value="1"/>
</dbReference>
<dbReference type="PANTHER" id="PTHR16517">
    <property type="entry name" value="TUBBY-RELATED"/>
    <property type="match status" value="1"/>
</dbReference>
<comment type="caution">
    <text evidence="3">The sequence shown here is derived from an EMBL/GenBank/DDBJ whole genome shotgun (WGS) entry which is preliminary data.</text>
</comment>
<dbReference type="Proteomes" id="UP001419268">
    <property type="component" value="Unassembled WGS sequence"/>
</dbReference>
<dbReference type="InterPro" id="IPR000007">
    <property type="entry name" value="Tubby_C"/>
</dbReference>
<sequence>MLWKRLCEFGRGPRRMQCVMDVIPAASIEPGGSAPTPSEFFISNLDLFPSIPFLRSKSTRMDNFSSGPLSGPKDGMLAVICCFVKNFRLVASPENGPGGPEHEKVILRFGKVGKDLFTMDYRYPISAFRHLLSACQLRH</sequence>